<keyword evidence="3" id="KW-1185">Reference proteome</keyword>
<evidence type="ECO:0000313" key="2">
    <source>
        <dbReference type="EMBL" id="KAK9902467.1"/>
    </source>
</evidence>
<protein>
    <submittedName>
        <fullName evidence="2">Uncharacterized protein</fullName>
    </submittedName>
</protein>
<feature type="compositionally biased region" description="Polar residues" evidence="1">
    <location>
        <begin position="7"/>
        <end position="18"/>
    </location>
</feature>
<reference evidence="2 3" key="1">
    <citation type="journal article" date="2023" name="G3 (Bethesda)">
        <title>A chromosome-length genome assembly and annotation of blackberry (Rubus argutus, cv. 'Hillquist').</title>
        <authorList>
            <person name="Bruna T."/>
            <person name="Aryal R."/>
            <person name="Dudchenko O."/>
            <person name="Sargent D.J."/>
            <person name="Mead D."/>
            <person name="Buti M."/>
            <person name="Cavallini A."/>
            <person name="Hytonen T."/>
            <person name="Andres J."/>
            <person name="Pham M."/>
            <person name="Weisz D."/>
            <person name="Mascagni F."/>
            <person name="Usai G."/>
            <person name="Natali L."/>
            <person name="Bassil N."/>
            <person name="Fernandez G.E."/>
            <person name="Lomsadze A."/>
            <person name="Armour M."/>
            <person name="Olukolu B."/>
            <person name="Poorten T."/>
            <person name="Britton C."/>
            <person name="Davik J."/>
            <person name="Ashrafi H."/>
            <person name="Aiden E.L."/>
            <person name="Borodovsky M."/>
            <person name="Worthington M."/>
        </authorList>
    </citation>
    <scope>NUCLEOTIDE SEQUENCE [LARGE SCALE GENOMIC DNA]</scope>
    <source>
        <strain evidence="2">PI 553951</strain>
    </source>
</reference>
<organism evidence="2 3">
    <name type="scientific">Rubus argutus</name>
    <name type="common">Southern blackberry</name>
    <dbReference type="NCBI Taxonomy" id="59490"/>
    <lineage>
        <taxon>Eukaryota</taxon>
        <taxon>Viridiplantae</taxon>
        <taxon>Streptophyta</taxon>
        <taxon>Embryophyta</taxon>
        <taxon>Tracheophyta</taxon>
        <taxon>Spermatophyta</taxon>
        <taxon>Magnoliopsida</taxon>
        <taxon>eudicotyledons</taxon>
        <taxon>Gunneridae</taxon>
        <taxon>Pentapetalae</taxon>
        <taxon>rosids</taxon>
        <taxon>fabids</taxon>
        <taxon>Rosales</taxon>
        <taxon>Rosaceae</taxon>
        <taxon>Rosoideae</taxon>
        <taxon>Rosoideae incertae sedis</taxon>
        <taxon>Rubus</taxon>
    </lineage>
</organism>
<evidence type="ECO:0000256" key="1">
    <source>
        <dbReference type="SAM" id="MobiDB-lite"/>
    </source>
</evidence>
<comment type="caution">
    <text evidence="2">The sequence shown here is derived from an EMBL/GenBank/DDBJ whole genome shotgun (WGS) entry which is preliminary data.</text>
</comment>
<feature type="region of interest" description="Disordered" evidence="1">
    <location>
        <begin position="1"/>
        <end position="22"/>
    </location>
</feature>
<gene>
    <name evidence="2" type="ORF">M0R45_001706</name>
</gene>
<accession>A0AAW1VL52</accession>
<dbReference type="Proteomes" id="UP001457282">
    <property type="component" value="Unassembled WGS sequence"/>
</dbReference>
<proteinExistence type="predicted"/>
<evidence type="ECO:0000313" key="3">
    <source>
        <dbReference type="Proteomes" id="UP001457282"/>
    </source>
</evidence>
<name>A0AAW1VL52_RUBAR</name>
<dbReference type="AlphaFoldDB" id="A0AAW1VL52"/>
<sequence length="106" mass="11784">MVAHNHQFIQGQPSSLHNTAAPPWCRSSSPLLKLTGAYKHKPRPRPQATAGFNHLKLPRASLLSLFCTRASMHSNNHHHGSFKHHRAHPLSAIIQTPSLYAIHPTP</sequence>
<dbReference type="EMBL" id="JBEDUW010000258">
    <property type="protein sequence ID" value="KAK9902467.1"/>
    <property type="molecule type" value="Genomic_DNA"/>
</dbReference>